<evidence type="ECO:0000259" key="5">
    <source>
        <dbReference type="PROSITE" id="PS50048"/>
    </source>
</evidence>
<gene>
    <name evidence="6" type="ORF">DACRYDRAFT_115217</name>
</gene>
<evidence type="ECO:0000313" key="6">
    <source>
        <dbReference type="EMBL" id="EJU03926.1"/>
    </source>
</evidence>
<proteinExistence type="predicted"/>
<feature type="coiled-coil region" evidence="3">
    <location>
        <begin position="63"/>
        <end position="90"/>
    </location>
</feature>
<accession>M5G102</accession>
<evidence type="ECO:0000256" key="2">
    <source>
        <dbReference type="ARBA" id="ARBA00023242"/>
    </source>
</evidence>
<dbReference type="Proteomes" id="UP000030653">
    <property type="component" value="Unassembled WGS sequence"/>
</dbReference>
<protein>
    <recommendedName>
        <fullName evidence="5">Zn(2)-C6 fungal-type domain-containing protein</fullName>
    </recommendedName>
</protein>
<dbReference type="OMA" id="YLMERTI"/>
<dbReference type="GO" id="GO:0000981">
    <property type="term" value="F:DNA-binding transcription factor activity, RNA polymerase II-specific"/>
    <property type="evidence" value="ECO:0007669"/>
    <property type="project" value="InterPro"/>
</dbReference>
<dbReference type="InterPro" id="IPR036864">
    <property type="entry name" value="Zn2-C6_fun-type_DNA-bd_sf"/>
</dbReference>
<reference evidence="6 7" key="1">
    <citation type="journal article" date="2012" name="Science">
        <title>The Paleozoic origin of enzymatic lignin decomposition reconstructed from 31 fungal genomes.</title>
        <authorList>
            <person name="Floudas D."/>
            <person name="Binder M."/>
            <person name="Riley R."/>
            <person name="Barry K."/>
            <person name="Blanchette R.A."/>
            <person name="Henrissat B."/>
            <person name="Martinez A.T."/>
            <person name="Otillar R."/>
            <person name="Spatafora J.W."/>
            <person name="Yadav J.S."/>
            <person name="Aerts A."/>
            <person name="Benoit I."/>
            <person name="Boyd A."/>
            <person name="Carlson A."/>
            <person name="Copeland A."/>
            <person name="Coutinho P.M."/>
            <person name="de Vries R.P."/>
            <person name="Ferreira P."/>
            <person name="Findley K."/>
            <person name="Foster B."/>
            <person name="Gaskell J."/>
            <person name="Glotzer D."/>
            <person name="Gorecki P."/>
            <person name="Heitman J."/>
            <person name="Hesse C."/>
            <person name="Hori C."/>
            <person name="Igarashi K."/>
            <person name="Jurgens J.A."/>
            <person name="Kallen N."/>
            <person name="Kersten P."/>
            <person name="Kohler A."/>
            <person name="Kuees U."/>
            <person name="Kumar T.K.A."/>
            <person name="Kuo A."/>
            <person name="LaButti K."/>
            <person name="Larrondo L.F."/>
            <person name="Lindquist E."/>
            <person name="Ling A."/>
            <person name="Lombard V."/>
            <person name="Lucas S."/>
            <person name="Lundell T."/>
            <person name="Martin R."/>
            <person name="McLaughlin D.J."/>
            <person name="Morgenstern I."/>
            <person name="Morin E."/>
            <person name="Murat C."/>
            <person name="Nagy L.G."/>
            <person name="Nolan M."/>
            <person name="Ohm R.A."/>
            <person name="Patyshakuliyeva A."/>
            <person name="Rokas A."/>
            <person name="Ruiz-Duenas F.J."/>
            <person name="Sabat G."/>
            <person name="Salamov A."/>
            <person name="Samejima M."/>
            <person name="Schmutz J."/>
            <person name="Slot J.C."/>
            <person name="St John F."/>
            <person name="Stenlid J."/>
            <person name="Sun H."/>
            <person name="Sun S."/>
            <person name="Syed K."/>
            <person name="Tsang A."/>
            <person name="Wiebenga A."/>
            <person name="Young D."/>
            <person name="Pisabarro A."/>
            <person name="Eastwood D.C."/>
            <person name="Martin F."/>
            <person name="Cullen D."/>
            <person name="Grigoriev I.V."/>
            <person name="Hibbett D.S."/>
        </authorList>
    </citation>
    <scope>NUCLEOTIDE SEQUENCE [LARGE SCALE GENOMIC DNA]</scope>
    <source>
        <strain evidence="6 7">DJM-731 SS1</strain>
    </source>
</reference>
<dbReference type="SMART" id="SM00066">
    <property type="entry name" value="GAL4"/>
    <property type="match status" value="1"/>
</dbReference>
<evidence type="ECO:0000256" key="1">
    <source>
        <dbReference type="ARBA" id="ARBA00022723"/>
    </source>
</evidence>
<dbReference type="PANTHER" id="PTHR46910:SF38">
    <property type="entry name" value="ZN(2)-C6 FUNGAL-TYPE DOMAIN-CONTAINING PROTEIN"/>
    <property type="match status" value="1"/>
</dbReference>
<evidence type="ECO:0000313" key="7">
    <source>
        <dbReference type="Proteomes" id="UP000030653"/>
    </source>
</evidence>
<dbReference type="InterPro" id="IPR001138">
    <property type="entry name" value="Zn2Cys6_DnaBD"/>
</dbReference>
<dbReference type="Gene3D" id="4.10.240.10">
    <property type="entry name" value="Zn(2)-C6 fungal-type DNA-binding domain"/>
    <property type="match status" value="1"/>
</dbReference>
<keyword evidence="1" id="KW-0479">Metal-binding</keyword>
<evidence type="ECO:0000256" key="3">
    <source>
        <dbReference type="SAM" id="Coils"/>
    </source>
</evidence>
<dbReference type="HOGENOM" id="CLU_006019_2_2_1"/>
<sequence length="753" mass="86737">MESRVSSAKSVRRTKACDACHRRKIRCDGEEGSPQPCSYCVKNSYECHFTFRPNKWPPSKTYVDGLERRVDYLERRVDTLKREVERLRQGGVGTSGYASSESDEFESVSPPNDDEDDQTAEQLREITERYEGLWLQPPTGMKASQEPRMYHGRASHIHILDQQIAALGQQSLDKVKAFRLHIRPEFQYLDPDLFDSHVDLNLAPPSWPEPDLAQILINAFFTRYNNVFPLLHKPTFMRQYADPALRQDRDWVAIAFGVFALASKYVEDPRVLPESGSWYSAGQKFWKEMRRVMSQLYAPPTLFRLQAIVLFTWYFSGTSLFPSAGWGIMALAIRYAQDAGMHLKKEWTKRAAAHPFEYEMRKRVFWVLYLMERTIGLEMDRSFCLQEDELDVDLPLELDDAGLDLLQQGEIDPPGFSLIIATFNARMRLLSFGSRKRTELRTIRRLTKEQDVIKRERYWLQSIRNKLDHFIANIPDNLKYDENEKDDDDFLSRALLKLQYHQIQFAMYRPFLSRSKRATHPSEPILDTCCQISRSVAHTLDVMRRRNLMMGRIHETALGGFVAGNVLLINMWENKNYDHMDDVEKCIQAIQAIEHRWQWPGRVHDVLCNLREIIRISIGNLAEPGKQEEIMPPDSNVSTVTAIQSQKNVLSSIESNASLAAVPFCPPAPTVTDDIISPTLQDFLTPPQTLDQLMFDDQIMSISDWAYPTDVQTPVDSEFADWLNSMIFSVPLPGSDPNTSTTFFNTEVGVHPS</sequence>
<dbReference type="CDD" id="cd00067">
    <property type="entry name" value="GAL4"/>
    <property type="match status" value="1"/>
</dbReference>
<evidence type="ECO:0000256" key="4">
    <source>
        <dbReference type="SAM" id="MobiDB-lite"/>
    </source>
</evidence>
<dbReference type="RefSeq" id="XP_040630820.1">
    <property type="nucleotide sequence ID" value="XM_040769955.1"/>
</dbReference>
<dbReference type="InterPro" id="IPR007219">
    <property type="entry name" value="XnlR_reg_dom"/>
</dbReference>
<dbReference type="GeneID" id="63685017"/>
<feature type="region of interest" description="Disordered" evidence="4">
    <location>
        <begin position="91"/>
        <end position="120"/>
    </location>
</feature>
<organism evidence="6 7">
    <name type="scientific">Dacryopinax primogenitus (strain DJM 731)</name>
    <name type="common">Brown rot fungus</name>
    <dbReference type="NCBI Taxonomy" id="1858805"/>
    <lineage>
        <taxon>Eukaryota</taxon>
        <taxon>Fungi</taxon>
        <taxon>Dikarya</taxon>
        <taxon>Basidiomycota</taxon>
        <taxon>Agaricomycotina</taxon>
        <taxon>Dacrymycetes</taxon>
        <taxon>Dacrymycetales</taxon>
        <taxon>Dacrymycetaceae</taxon>
        <taxon>Dacryopinax</taxon>
    </lineage>
</organism>
<dbReference type="Pfam" id="PF04082">
    <property type="entry name" value="Fungal_trans"/>
    <property type="match status" value="1"/>
</dbReference>
<keyword evidence="7" id="KW-1185">Reference proteome</keyword>
<keyword evidence="3" id="KW-0175">Coiled coil</keyword>
<dbReference type="InterPro" id="IPR050987">
    <property type="entry name" value="AtrR-like"/>
</dbReference>
<dbReference type="Pfam" id="PF00172">
    <property type="entry name" value="Zn_clus"/>
    <property type="match status" value="1"/>
</dbReference>
<dbReference type="SMART" id="SM00906">
    <property type="entry name" value="Fungal_trans"/>
    <property type="match status" value="1"/>
</dbReference>
<dbReference type="GO" id="GO:0008270">
    <property type="term" value="F:zinc ion binding"/>
    <property type="evidence" value="ECO:0007669"/>
    <property type="project" value="InterPro"/>
</dbReference>
<dbReference type="GO" id="GO:0003677">
    <property type="term" value="F:DNA binding"/>
    <property type="evidence" value="ECO:0007669"/>
    <property type="project" value="InterPro"/>
</dbReference>
<dbReference type="PANTHER" id="PTHR46910">
    <property type="entry name" value="TRANSCRIPTION FACTOR PDR1"/>
    <property type="match status" value="1"/>
</dbReference>
<feature type="compositionally biased region" description="Acidic residues" evidence="4">
    <location>
        <begin position="101"/>
        <end position="119"/>
    </location>
</feature>
<dbReference type="GO" id="GO:0006351">
    <property type="term" value="P:DNA-templated transcription"/>
    <property type="evidence" value="ECO:0007669"/>
    <property type="project" value="InterPro"/>
</dbReference>
<dbReference type="CDD" id="cd12148">
    <property type="entry name" value="fungal_TF_MHR"/>
    <property type="match status" value="1"/>
</dbReference>
<name>M5G102_DACPD</name>
<dbReference type="STRING" id="1858805.M5G102"/>
<dbReference type="PROSITE" id="PS00463">
    <property type="entry name" value="ZN2_CY6_FUNGAL_1"/>
    <property type="match status" value="1"/>
</dbReference>
<dbReference type="OrthoDB" id="4456959at2759"/>
<dbReference type="EMBL" id="JH795859">
    <property type="protein sequence ID" value="EJU03926.1"/>
    <property type="molecule type" value="Genomic_DNA"/>
</dbReference>
<feature type="domain" description="Zn(2)-C6 fungal-type" evidence="5">
    <location>
        <begin position="16"/>
        <end position="49"/>
    </location>
</feature>
<keyword evidence="2" id="KW-0539">Nucleus</keyword>
<dbReference type="AlphaFoldDB" id="M5G102"/>
<dbReference type="CDD" id="cd14686">
    <property type="entry name" value="bZIP"/>
    <property type="match status" value="1"/>
</dbReference>
<dbReference type="SUPFAM" id="SSF57701">
    <property type="entry name" value="Zn2/Cys6 DNA-binding domain"/>
    <property type="match status" value="1"/>
</dbReference>
<dbReference type="PROSITE" id="PS50048">
    <property type="entry name" value="ZN2_CY6_FUNGAL_2"/>
    <property type="match status" value="1"/>
</dbReference>